<dbReference type="Pfam" id="PF22936">
    <property type="entry name" value="Pol_BBD"/>
    <property type="match status" value="1"/>
</dbReference>
<evidence type="ECO:0000256" key="1">
    <source>
        <dbReference type="PROSITE-ProRule" id="PRU00047"/>
    </source>
</evidence>
<name>A0AAW2L5Z9_9LAMI</name>
<sequence>MHKGNNGKIQKNKYQCYCCGKTGHKVYQCYQRKDQQKINQKHNSPQLNLAETKEIIAAVVVEANLVENKMDWILDTGATKHFCANKDLFQEFHEASDGEGVFMGNSATAGVMGKDKHRPDIAYTVSRLSRYTHNPNKEHWDAIHRLLKYLKGGGAISWKSAKQTCIARSTMESEFIALELVGQEAEWLRNLVGNIPLWGSTVAVSLHCDSQAAIGIARTMHTMAKEDTYTSYKVR</sequence>
<comment type="caution">
    <text evidence="3">The sequence shown here is derived from an EMBL/GenBank/DDBJ whole genome shotgun (WGS) entry which is preliminary data.</text>
</comment>
<protein>
    <submittedName>
        <fullName evidence="3">Retrovirus-related Pol polyprotein from transposon TNT 1-94</fullName>
    </submittedName>
</protein>
<dbReference type="PROSITE" id="PS50158">
    <property type="entry name" value="ZF_CCHC"/>
    <property type="match status" value="1"/>
</dbReference>
<dbReference type="InterPro" id="IPR001878">
    <property type="entry name" value="Znf_CCHC"/>
</dbReference>
<dbReference type="PANTHER" id="PTHR47592:SF30">
    <property type="entry name" value="CCHC-TYPE DOMAIN-CONTAINING PROTEIN"/>
    <property type="match status" value="1"/>
</dbReference>
<gene>
    <name evidence="3" type="ORF">Sangu_2246300</name>
</gene>
<dbReference type="PANTHER" id="PTHR47592">
    <property type="entry name" value="PBF68 PROTEIN"/>
    <property type="match status" value="1"/>
</dbReference>
<keyword evidence="1" id="KW-0479">Metal-binding</keyword>
<keyword evidence="1" id="KW-0862">Zinc</keyword>
<reference evidence="3" key="2">
    <citation type="journal article" date="2024" name="Plant">
        <title>Genomic evolution and insights into agronomic trait innovations of Sesamum species.</title>
        <authorList>
            <person name="Miao H."/>
            <person name="Wang L."/>
            <person name="Qu L."/>
            <person name="Liu H."/>
            <person name="Sun Y."/>
            <person name="Le M."/>
            <person name="Wang Q."/>
            <person name="Wei S."/>
            <person name="Zheng Y."/>
            <person name="Lin W."/>
            <person name="Duan Y."/>
            <person name="Cao H."/>
            <person name="Xiong S."/>
            <person name="Wang X."/>
            <person name="Wei L."/>
            <person name="Li C."/>
            <person name="Ma Q."/>
            <person name="Ju M."/>
            <person name="Zhao R."/>
            <person name="Li G."/>
            <person name="Mu C."/>
            <person name="Tian Q."/>
            <person name="Mei H."/>
            <person name="Zhang T."/>
            <person name="Gao T."/>
            <person name="Zhang H."/>
        </authorList>
    </citation>
    <scope>NUCLEOTIDE SEQUENCE</scope>
    <source>
        <strain evidence="3">G01</strain>
    </source>
</reference>
<dbReference type="GO" id="GO:0008270">
    <property type="term" value="F:zinc ion binding"/>
    <property type="evidence" value="ECO:0007669"/>
    <property type="project" value="UniProtKB-KW"/>
</dbReference>
<evidence type="ECO:0000313" key="3">
    <source>
        <dbReference type="EMBL" id="KAL0314019.1"/>
    </source>
</evidence>
<dbReference type="CDD" id="cd09272">
    <property type="entry name" value="RNase_HI_RT_Ty1"/>
    <property type="match status" value="1"/>
</dbReference>
<dbReference type="InterPro" id="IPR054722">
    <property type="entry name" value="PolX-like_BBD"/>
</dbReference>
<feature type="domain" description="CCHC-type" evidence="2">
    <location>
        <begin position="16"/>
        <end position="29"/>
    </location>
</feature>
<dbReference type="GO" id="GO:0003676">
    <property type="term" value="F:nucleic acid binding"/>
    <property type="evidence" value="ECO:0007669"/>
    <property type="project" value="InterPro"/>
</dbReference>
<reference evidence="3" key="1">
    <citation type="submission" date="2020-06" db="EMBL/GenBank/DDBJ databases">
        <authorList>
            <person name="Li T."/>
            <person name="Hu X."/>
            <person name="Zhang T."/>
            <person name="Song X."/>
            <person name="Zhang H."/>
            <person name="Dai N."/>
            <person name="Sheng W."/>
            <person name="Hou X."/>
            <person name="Wei L."/>
        </authorList>
    </citation>
    <scope>NUCLEOTIDE SEQUENCE</scope>
    <source>
        <strain evidence="3">G01</strain>
        <tissue evidence="3">Leaf</tissue>
    </source>
</reference>
<organism evidence="3">
    <name type="scientific">Sesamum angustifolium</name>
    <dbReference type="NCBI Taxonomy" id="2727405"/>
    <lineage>
        <taxon>Eukaryota</taxon>
        <taxon>Viridiplantae</taxon>
        <taxon>Streptophyta</taxon>
        <taxon>Embryophyta</taxon>
        <taxon>Tracheophyta</taxon>
        <taxon>Spermatophyta</taxon>
        <taxon>Magnoliopsida</taxon>
        <taxon>eudicotyledons</taxon>
        <taxon>Gunneridae</taxon>
        <taxon>Pentapetalae</taxon>
        <taxon>asterids</taxon>
        <taxon>lamiids</taxon>
        <taxon>Lamiales</taxon>
        <taxon>Pedaliaceae</taxon>
        <taxon>Sesamum</taxon>
    </lineage>
</organism>
<accession>A0AAW2L5Z9</accession>
<keyword evidence="1" id="KW-0863">Zinc-finger</keyword>
<dbReference type="EMBL" id="JACGWK010000015">
    <property type="protein sequence ID" value="KAL0314019.1"/>
    <property type="molecule type" value="Genomic_DNA"/>
</dbReference>
<dbReference type="AlphaFoldDB" id="A0AAW2L5Z9"/>
<evidence type="ECO:0000259" key="2">
    <source>
        <dbReference type="PROSITE" id="PS50158"/>
    </source>
</evidence>
<proteinExistence type="predicted"/>